<reference evidence="8 9" key="1">
    <citation type="submission" date="2014-03" db="EMBL/GenBank/DDBJ databases">
        <title>Draft genome sequence of Deinococcus phoenicis 1P10ME.</title>
        <authorList>
            <person name="Stepanov V.G."/>
            <person name="Vaishampayan P."/>
            <person name="Venkateswaran K."/>
            <person name="Fox G.E."/>
        </authorList>
    </citation>
    <scope>NUCLEOTIDE SEQUENCE [LARGE SCALE GENOMIC DNA]</scope>
    <source>
        <strain evidence="8 9">1P10ME</strain>
    </source>
</reference>
<dbReference type="STRING" id="1476583.DEIPH_ctg004orf0098"/>
<keyword evidence="3 6" id="KW-1133">Transmembrane helix</keyword>
<dbReference type="InterPro" id="IPR049453">
    <property type="entry name" value="Memb_transporter_dom"/>
</dbReference>
<evidence type="ECO:0000313" key="8">
    <source>
        <dbReference type="EMBL" id="EYB69579.1"/>
    </source>
</evidence>
<comment type="caution">
    <text evidence="8">The sequence shown here is derived from an EMBL/GenBank/DDBJ whole genome shotgun (WGS) entry which is preliminary data.</text>
</comment>
<feature type="transmembrane region" description="Helical" evidence="6">
    <location>
        <begin position="66"/>
        <end position="84"/>
    </location>
</feature>
<keyword evidence="9" id="KW-1185">Reference proteome</keyword>
<organism evidence="8 9">
    <name type="scientific">Deinococcus phoenicis</name>
    <dbReference type="NCBI Taxonomy" id="1476583"/>
    <lineage>
        <taxon>Bacteria</taxon>
        <taxon>Thermotogati</taxon>
        <taxon>Deinococcota</taxon>
        <taxon>Deinococci</taxon>
        <taxon>Deinococcales</taxon>
        <taxon>Deinococcaceae</taxon>
        <taxon>Deinococcus</taxon>
    </lineage>
</organism>
<evidence type="ECO:0000256" key="3">
    <source>
        <dbReference type="ARBA" id="ARBA00022989"/>
    </source>
</evidence>
<evidence type="ECO:0000259" key="7">
    <source>
        <dbReference type="Pfam" id="PF13515"/>
    </source>
</evidence>
<name>A0A016QUZ1_9DEIO</name>
<protein>
    <recommendedName>
        <fullName evidence="7">Integral membrane bound transporter domain-containing protein</fullName>
    </recommendedName>
</protein>
<evidence type="ECO:0000256" key="1">
    <source>
        <dbReference type="ARBA" id="ARBA00004141"/>
    </source>
</evidence>
<dbReference type="GO" id="GO:0016020">
    <property type="term" value="C:membrane"/>
    <property type="evidence" value="ECO:0007669"/>
    <property type="project" value="UniProtKB-SubCell"/>
</dbReference>
<keyword evidence="4 6" id="KW-0472">Membrane</keyword>
<dbReference type="AlphaFoldDB" id="A0A016QUZ1"/>
<evidence type="ECO:0000256" key="2">
    <source>
        <dbReference type="ARBA" id="ARBA00022692"/>
    </source>
</evidence>
<dbReference type="eggNOG" id="COG4129">
    <property type="taxonomic scope" value="Bacteria"/>
</dbReference>
<keyword evidence="2 6" id="KW-0812">Transmembrane</keyword>
<feature type="region of interest" description="Disordered" evidence="5">
    <location>
        <begin position="329"/>
        <end position="349"/>
    </location>
</feature>
<comment type="subcellular location">
    <subcellularLocation>
        <location evidence="1">Membrane</location>
        <topology evidence="1">Multi-pass membrane protein</topology>
    </subcellularLocation>
</comment>
<feature type="transmembrane region" description="Helical" evidence="6">
    <location>
        <begin position="304"/>
        <end position="325"/>
    </location>
</feature>
<evidence type="ECO:0000256" key="6">
    <source>
        <dbReference type="SAM" id="Phobius"/>
    </source>
</evidence>
<sequence>MRELLTVSPARRDHLPAGRIALGVAVPLGLLLWLGRIDLTIYAAFGAFTGIYARHEPFGSRLAHQLESAVLLVACVALGLGLSHGGAGPWVMVGAGSVVAASGAVLAALLRLRPAGSLFFIFATTAIASIPQAAPFGLGVGVAAASAGFSVLLGVLGALFSERLRPGELAPPPPDPLEGTELALHGLRYLVAAALAGALGLLSSFGHSYWAMVAAAAPLALSGHRARVQRAIHRIVGTLGGVGVTAFLLAFGLRPWQTALLVVVLQFLAELFVGRNYSLALLFITPLALLMSQLAHPVEVADLLTARAVETVIGAAVGLLVVVVLRSPEGRQETGPPRPPTPEDEEETG</sequence>
<feature type="transmembrane region" description="Helical" evidence="6">
    <location>
        <begin position="20"/>
        <end position="45"/>
    </location>
</feature>
<evidence type="ECO:0000313" key="9">
    <source>
        <dbReference type="Proteomes" id="UP000020492"/>
    </source>
</evidence>
<feature type="transmembrane region" description="Helical" evidence="6">
    <location>
        <begin position="182"/>
        <end position="202"/>
    </location>
</feature>
<evidence type="ECO:0000256" key="5">
    <source>
        <dbReference type="SAM" id="MobiDB-lite"/>
    </source>
</evidence>
<dbReference type="Pfam" id="PF13515">
    <property type="entry name" value="FUSC_2"/>
    <property type="match status" value="1"/>
</dbReference>
<feature type="transmembrane region" description="Helical" evidence="6">
    <location>
        <begin position="140"/>
        <end position="161"/>
    </location>
</feature>
<feature type="transmembrane region" description="Helical" evidence="6">
    <location>
        <begin position="90"/>
        <end position="110"/>
    </location>
</feature>
<feature type="domain" description="Integral membrane bound transporter" evidence="7">
    <location>
        <begin position="195"/>
        <end position="321"/>
    </location>
</feature>
<feature type="transmembrane region" description="Helical" evidence="6">
    <location>
        <begin position="231"/>
        <end position="250"/>
    </location>
</feature>
<dbReference type="PATRIC" id="fig|1476583.3.peg.252"/>
<proteinExistence type="predicted"/>
<evidence type="ECO:0000256" key="4">
    <source>
        <dbReference type="ARBA" id="ARBA00023136"/>
    </source>
</evidence>
<gene>
    <name evidence="8" type="ORF">DEIPH_ctg004orf0098</name>
</gene>
<dbReference type="EMBL" id="JHAC01000004">
    <property type="protein sequence ID" value="EYB69579.1"/>
    <property type="molecule type" value="Genomic_DNA"/>
</dbReference>
<accession>A0A016QUZ1</accession>
<dbReference type="Proteomes" id="UP000020492">
    <property type="component" value="Unassembled WGS sequence"/>
</dbReference>
<feature type="transmembrane region" description="Helical" evidence="6">
    <location>
        <begin position="117"/>
        <end position="134"/>
    </location>
</feature>